<keyword evidence="3" id="KW-0378">Hydrolase</keyword>
<dbReference type="STRING" id="1034346.GCA_000313565_02783"/>
<keyword evidence="8" id="KW-1185">Reference proteome</keyword>
<organism evidence="7 8">
    <name type="scientific">Dielma fastidiosa</name>
    <dbReference type="NCBI Taxonomy" id="1034346"/>
    <lineage>
        <taxon>Bacteria</taxon>
        <taxon>Bacillati</taxon>
        <taxon>Bacillota</taxon>
        <taxon>Erysipelotrichia</taxon>
        <taxon>Erysipelotrichales</taxon>
        <taxon>Erysipelotrichaceae</taxon>
        <taxon>Dielma</taxon>
    </lineage>
</organism>
<dbReference type="Pfam" id="PF00557">
    <property type="entry name" value="Peptidase_M24"/>
    <property type="match status" value="1"/>
</dbReference>
<dbReference type="InterPro" id="IPR000994">
    <property type="entry name" value="Pept_M24"/>
</dbReference>
<evidence type="ECO:0000259" key="6">
    <source>
        <dbReference type="Pfam" id="PF16188"/>
    </source>
</evidence>
<dbReference type="AlphaFoldDB" id="A0A318KMD3"/>
<dbReference type="Gene3D" id="3.40.350.10">
    <property type="entry name" value="Creatinase/prolidase N-terminal domain"/>
    <property type="match status" value="2"/>
</dbReference>
<reference evidence="7 8" key="1">
    <citation type="submission" date="2018-05" db="EMBL/GenBank/DDBJ databases">
        <title>Genomic Encyclopedia of Type Strains, Phase IV (KMG-IV): sequencing the most valuable type-strain genomes for metagenomic binning, comparative biology and taxonomic classification.</title>
        <authorList>
            <person name="Goeker M."/>
        </authorList>
    </citation>
    <scope>NUCLEOTIDE SEQUENCE [LARGE SCALE GENOMIC DNA]</scope>
    <source>
        <strain evidence="7 8">JC118</strain>
    </source>
</reference>
<comment type="similarity">
    <text evidence="1">Belongs to the peptidase M24B family.</text>
</comment>
<keyword evidence="2" id="KW-0479">Metal-binding</keyword>
<keyword evidence="7" id="KW-0031">Aminopeptidase</keyword>
<evidence type="ECO:0000256" key="3">
    <source>
        <dbReference type="ARBA" id="ARBA00022801"/>
    </source>
</evidence>
<feature type="domain" description="Creatinase N-terminal" evidence="5">
    <location>
        <begin position="7"/>
        <end position="132"/>
    </location>
</feature>
<dbReference type="Pfam" id="PF16189">
    <property type="entry name" value="Creatinase_N_2"/>
    <property type="match status" value="1"/>
</dbReference>
<dbReference type="SUPFAM" id="SSF55920">
    <property type="entry name" value="Creatinase/aminopeptidase"/>
    <property type="match status" value="1"/>
</dbReference>
<evidence type="ECO:0000256" key="2">
    <source>
        <dbReference type="ARBA" id="ARBA00022723"/>
    </source>
</evidence>
<dbReference type="FunFam" id="3.90.230.10:FF:000009">
    <property type="entry name" value="xaa-Pro aminopeptidase 2"/>
    <property type="match status" value="1"/>
</dbReference>
<name>A0A318KMD3_9FIRM</name>
<accession>A0A318KMD3</accession>
<dbReference type="GO" id="GO:0005737">
    <property type="term" value="C:cytoplasm"/>
    <property type="evidence" value="ECO:0007669"/>
    <property type="project" value="UniProtKB-ARBA"/>
</dbReference>
<proteinExistence type="inferred from homology"/>
<evidence type="ECO:0000259" key="4">
    <source>
        <dbReference type="Pfam" id="PF00557"/>
    </source>
</evidence>
<dbReference type="InterPro" id="IPR033740">
    <property type="entry name" value="Pept_M24B"/>
</dbReference>
<dbReference type="OrthoDB" id="9806388at2"/>
<evidence type="ECO:0000313" key="8">
    <source>
        <dbReference type="Proteomes" id="UP000247612"/>
    </source>
</evidence>
<dbReference type="Pfam" id="PF16188">
    <property type="entry name" value="Peptidase_M24_C"/>
    <property type="match status" value="1"/>
</dbReference>
<dbReference type="InterPro" id="IPR000587">
    <property type="entry name" value="Creatinase_N"/>
</dbReference>
<dbReference type="SUPFAM" id="SSF53092">
    <property type="entry name" value="Creatinase/prolidase N-terminal domain"/>
    <property type="match status" value="2"/>
</dbReference>
<gene>
    <name evidence="7" type="ORF">DES51_109122</name>
</gene>
<dbReference type="PANTHER" id="PTHR43763">
    <property type="entry name" value="XAA-PRO AMINOPEPTIDASE 1"/>
    <property type="match status" value="1"/>
</dbReference>
<dbReference type="InterPro" id="IPR032416">
    <property type="entry name" value="Peptidase_M24_C"/>
</dbReference>
<feature type="domain" description="Peptidase M24" evidence="4">
    <location>
        <begin position="304"/>
        <end position="518"/>
    </location>
</feature>
<dbReference type="PANTHER" id="PTHR43763:SF6">
    <property type="entry name" value="XAA-PRO AMINOPEPTIDASE 1"/>
    <property type="match status" value="1"/>
</dbReference>
<feature type="domain" description="Peptidase M24 C-terminal" evidence="6">
    <location>
        <begin position="530"/>
        <end position="589"/>
    </location>
</feature>
<dbReference type="GO" id="GO:0046872">
    <property type="term" value="F:metal ion binding"/>
    <property type="evidence" value="ECO:0007669"/>
    <property type="project" value="UniProtKB-KW"/>
</dbReference>
<dbReference type="GO" id="GO:0070006">
    <property type="term" value="F:metalloaminopeptidase activity"/>
    <property type="evidence" value="ECO:0007669"/>
    <property type="project" value="InterPro"/>
</dbReference>
<dbReference type="InterPro" id="IPR036005">
    <property type="entry name" value="Creatinase/aminopeptidase-like"/>
</dbReference>
<dbReference type="Gene3D" id="3.90.230.10">
    <property type="entry name" value="Creatinase/methionine aminopeptidase superfamily"/>
    <property type="match status" value="1"/>
</dbReference>
<evidence type="ECO:0000313" key="7">
    <source>
        <dbReference type="EMBL" id="PXX77868.1"/>
    </source>
</evidence>
<sequence>MNILDKLNELRSLMQAEKISAYYIPTSDFHDSEYVGDYFKGRAWLSGFSGSAGVMVVTLSEACLWTDGRYFIQAEEQLAGTSIQLMKMMEPGVPTVSEYLKQHLQANDVLAFDGRCVSYEAMKEWQQLMPEVVIKTDLDVFDQIWPDRPALPSAKAFLLSDELSGKAMTDKLAAVRESMKQHQADWHLLTTLDDLAWLFNMRGDDVSYSPVVLSYALISMDEVMLFVDETKFDEAAKAFFKENHVKLLPYFEVYSKIETISGKIMLNGKRVNSRLVQLCHEIIDLDNPTTLMKAIKNETELTNTRNAHIKDGVAVSKFMIWLKEAVQHETITEISAADKLEALRREQKDFLELSFTTIAGYKEHAALMHYSATADSDVELKPEGMLLVDSGGTYLDGTTDITRTFVLGPVSDEIKRHYTAVLKGMLRLSMAKFLHGCIGINLDILARGPLWEMGIDYRCGTGHGVGHILNVHEGPHDIRWRARPNTISAVFEPGMIVTNEPGVYIEGSHGIRIENELITKCSETNEYGTFLAFETITMAPIDLDAVLADQLSDSERNFLNAYHAQVYTKISPFLNEGEKAMLKHYTRAI</sequence>
<evidence type="ECO:0000259" key="5">
    <source>
        <dbReference type="Pfam" id="PF01321"/>
    </source>
</evidence>
<dbReference type="EMBL" id="QJKH01000009">
    <property type="protein sequence ID" value="PXX77868.1"/>
    <property type="molecule type" value="Genomic_DNA"/>
</dbReference>
<dbReference type="RefSeq" id="WP_022939065.1">
    <property type="nucleotide sequence ID" value="NZ_CABKRQ010000007.1"/>
</dbReference>
<dbReference type="Proteomes" id="UP000247612">
    <property type="component" value="Unassembled WGS sequence"/>
</dbReference>
<dbReference type="InterPro" id="IPR050422">
    <property type="entry name" value="X-Pro_aminopeptidase_P"/>
</dbReference>
<dbReference type="CDD" id="cd01085">
    <property type="entry name" value="APP"/>
    <property type="match status" value="1"/>
</dbReference>
<protein>
    <submittedName>
        <fullName evidence="7">Xaa-Pro aminopeptidase</fullName>
    </submittedName>
</protein>
<comment type="caution">
    <text evidence="7">The sequence shown here is derived from an EMBL/GenBank/DDBJ whole genome shotgun (WGS) entry which is preliminary data.</text>
</comment>
<evidence type="ECO:0000256" key="1">
    <source>
        <dbReference type="ARBA" id="ARBA00008766"/>
    </source>
</evidence>
<dbReference type="FunFam" id="3.40.350.10:FF:000003">
    <property type="entry name" value="Xaa-pro aminopeptidase P"/>
    <property type="match status" value="1"/>
</dbReference>
<keyword evidence="7" id="KW-0645">Protease</keyword>
<dbReference type="InterPro" id="IPR029149">
    <property type="entry name" value="Creatin/AminoP/Spt16_N"/>
</dbReference>
<dbReference type="Pfam" id="PF01321">
    <property type="entry name" value="Creatinase_N"/>
    <property type="match status" value="1"/>
</dbReference>